<gene>
    <name evidence="2" type="ORF">LIER_34911</name>
</gene>
<reference evidence="2 3" key="1">
    <citation type="submission" date="2024-01" db="EMBL/GenBank/DDBJ databases">
        <title>The complete chloroplast genome sequence of Lithospermum erythrorhizon: insights into the phylogenetic relationship among Boraginaceae species and the maternal lineages of purple gromwells.</title>
        <authorList>
            <person name="Okada T."/>
            <person name="Watanabe K."/>
        </authorList>
    </citation>
    <scope>NUCLEOTIDE SEQUENCE [LARGE SCALE GENOMIC DNA]</scope>
</reference>
<comment type="caution">
    <text evidence="2">The sequence shown here is derived from an EMBL/GenBank/DDBJ whole genome shotgun (WGS) entry which is preliminary data.</text>
</comment>
<keyword evidence="3" id="KW-1185">Reference proteome</keyword>
<protein>
    <submittedName>
        <fullName evidence="2">Uncharacterized protein</fullName>
    </submittedName>
</protein>
<dbReference type="Proteomes" id="UP001454036">
    <property type="component" value="Unassembled WGS sequence"/>
</dbReference>
<evidence type="ECO:0000313" key="2">
    <source>
        <dbReference type="EMBL" id="GAA0138283.1"/>
    </source>
</evidence>
<evidence type="ECO:0000313" key="3">
    <source>
        <dbReference type="Proteomes" id="UP001454036"/>
    </source>
</evidence>
<dbReference type="AlphaFoldDB" id="A0AAV3NH79"/>
<accession>A0AAV3NH79</accession>
<name>A0AAV3NH79_LITER</name>
<feature type="region of interest" description="Disordered" evidence="1">
    <location>
        <begin position="36"/>
        <end position="74"/>
    </location>
</feature>
<evidence type="ECO:0000256" key="1">
    <source>
        <dbReference type="SAM" id="MobiDB-lite"/>
    </source>
</evidence>
<sequence>MDDLLRECEVANPIVFVNEPYANDDEDVIVQFIATDRSSHHNDSLSGTSSSEDDEPATDPSVISASDSGSNHVS</sequence>
<feature type="compositionally biased region" description="Polar residues" evidence="1">
    <location>
        <begin position="61"/>
        <end position="74"/>
    </location>
</feature>
<proteinExistence type="predicted"/>
<dbReference type="EMBL" id="BAABME010014916">
    <property type="protein sequence ID" value="GAA0138283.1"/>
    <property type="molecule type" value="Genomic_DNA"/>
</dbReference>
<organism evidence="2 3">
    <name type="scientific">Lithospermum erythrorhizon</name>
    <name type="common">Purple gromwell</name>
    <name type="synonym">Lithospermum officinale var. erythrorhizon</name>
    <dbReference type="NCBI Taxonomy" id="34254"/>
    <lineage>
        <taxon>Eukaryota</taxon>
        <taxon>Viridiplantae</taxon>
        <taxon>Streptophyta</taxon>
        <taxon>Embryophyta</taxon>
        <taxon>Tracheophyta</taxon>
        <taxon>Spermatophyta</taxon>
        <taxon>Magnoliopsida</taxon>
        <taxon>eudicotyledons</taxon>
        <taxon>Gunneridae</taxon>
        <taxon>Pentapetalae</taxon>
        <taxon>asterids</taxon>
        <taxon>lamiids</taxon>
        <taxon>Boraginales</taxon>
        <taxon>Boraginaceae</taxon>
        <taxon>Boraginoideae</taxon>
        <taxon>Lithospermeae</taxon>
        <taxon>Lithospermum</taxon>
    </lineage>
</organism>